<dbReference type="RefSeq" id="WP_011244793.1">
    <property type="nucleotide sequence ID" value="NC_006576.1"/>
</dbReference>
<dbReference type="KEGG" id="syc:syc2483_c"/>
<keyword evidence="1" id="KW-1133">Transmembrane helix</keyword>
<feature type="transmembrane region" description="Helical" evidence="1">
    <location>
        <begin position="6"/>
        <end position="26"/>
    </location>
</feature>
<dbReference type="AlphaFoldDB" id="A0A0H3KD14"/>
<feature type="transmembrane region" description="Helical" evidence="1">
    <location>
        <begin position="33"/>
        <end position="51"/>
    </location>
</feature>
<organism evidence="2 3">
    <name type="scientific">Synechococcus sp. (strain ATCC 27144 / PCC 6301 / SAUG 1402/1)</name>
    <name type="common">Anacystis nidulans</name>
    <dbReference type="NCBI Taxonomy" id="269084"/>
    <lineage>
        <taxon>Bacteria</taxon>
        <taxon>Bacillati</taxon>
        <taxon>Cyanobacteriota</taxon>
        <taxon>Cyanophyceae</taxon>
        <taxon>Synechococcales</taxon>
        <taxon>Synechococcaceae</taxon>
        <taxon>Synechococcus</taxon>
    </lineage>
</organism>
<dbReference type="GeneID" id="72430470"/>
<evidence type="ECO:0000313" key="3">
    <source>
        <dbReference type="Proteomes" id="UP000001175"/>
    </source>
</evidence>
<evidence type="ECO:0000313" key="2">
    <source>
        <dbReference type="EMBL" id="BAD80673.1"/>
    </source>
</evidence>
<dbReference type="EMBL" id="AP008231">
    <property type="protein sequence ID" value="BAD80673.1"/>
    <property type="molecule type" value="Genomic_DNA"/>
</dbReference>
<accession>A0A0H3KD14</accession>
<dbReference type="PANTHER" id="PTHR35551">
    <property type="match status" value="1"/>
</dbReference>
<evidence type="ECO:0000256" key="1">
    <source>
        <dbReference type="SAM" id="Phobius"/>
    </source>
</evidence>
<dbReference type="Pfam" id="PF11016">
    <property type="entry name" value="DUF2854"/>
    <property type="match status" value="1"/>
</dbReference>
<proteinExistence type="predicted"/>
<sequence>MLGFPLGNLLTVIGTALTLVGFYAYFVIDNATLNLAGFFYGIPLLLGGLALKSAELKPVPLARAAAEVIQLRKAQATKTQNQVRQDVTRFRYGQEAHLDVALEKLGLSPSDDERPELVALREENREGAYTLVLDFASPHVDFETWKEKQERIGRFFGPGLRAEVTQPTSDRVEVALIVTAEVPADV</sequence>
<keyword evidence="1" id="KW-0472">Membrane</keyword>
<keyword evidence="1" id="KW-0812">Transmembrane</keyword>
<gene>
    <name evidence="2" type="ordered locus">syc2483_c</name>
</gene>
<name>A0A0H3KD14_SYNP6</name>
<dbReference type="InterPro" id="IPR021275">
    <property type="entry name" value="DUF2854"/>
</dbReference>
<reference evidence="2 3" key="1">
    <citation type="journal article" date="2007" name="Photosyn. Res.">
        <title>Complete nucleotide sequence of the freshwater unicellular cyanobacterium Synechococcus elongatus PCC 6301 chromosome: gene content and organization.</title>
        <authorList>
            <person name="Sugita C."/>
            <person name="Ogata K."/>
            <person name="Shikata M."/>
            <person name="Jikuya H."/>
            <person name="Takano J."/>
            <person name="Furumichi M."/>
            <person name="Kanehisa M."/>
            <person name="Omata T."/>
            <person name="Sugiura M."/>
            <person name="Sugita M."/>
        </authorList>
    </citation>
    <scope>NUCLEOTIDE SEQUENCE [LARGE SCALE GENOMIC DNA]</scope>
    <source>
        <strain evidence="3">ATCC 27144 / PCC 6301 / SAUG 1402/1</strain>
    </source>
</reference>
<dbReference type="eggNOG" id="ENOG502ZBJ3">
    <property type="taxonomic scope" value="Bacteria"/>
</dbReference>
<dbReference type="Proteomes" id="UP000001175">
    <property type="component" value="Chromosome"/>
</dbReference>
<dbReference type="PANTHER" id="PTHR35551:SF1">
    <property type="entry name" value="ACCLIMATION OF PHOTOSYNTHESIS TO ENVIRONMENT"/>
    <property type="match status" value="1"/>
</dbReference>
<evidence type="ECO:0008006" key="4">
    <source>
        <dbReference type="Google" id="ProtNLM"/>
    </source>
</evidence>
<protein>
    <recommendedName>
        <fullName evidence="4">DUF2854 domain-containing protein</fullName>
    </recommendedName>
</protein>